<sequence>MVVKKVDGKAKPWLADLRPDGDGGRRIRKSFMTKGEALAWERHQLTHKPWEQTQEQKAEQPEPQEQRRLLDLVHLWFGRHGQTLADGDRRRDKLVWLCEALENPIATEFTSEHFSAYRERRLAGELYVPGQRKQVTPTTINREQLYLQAVFNELARLGVWHGGNPLSDLRQYKVQESELAYLSQDEIEQLLDACKEQRDLWLVVMLCLSTGARWSEIEKVSRAQIGMGRITFTKTKGKRNRTVPVAPWLLAMLPKRTGRLFDDCYAEFEKAIRRANIKLPAGQSTHVLRHTFASHFMMNGGNILVLQRILGHTDIKMTMRYSHFAPDHLEDAVRLNPITALKSVHRQSIDLPHIAP</sequence>
<dbReference type="PANTHER" id="PTHR30349">
    <property type="entry name" value="PHAGE INTEGRASE-RELATED"/>
    <property type="match status" value="1"/>
</dbReference>
<dbReference type="Pfam" id="PF00589">
    <property type="entry name" value="Phage_integrase"/>
    <property type="match status" value="1"/>
</dbReference>
<evidence type="ECO:0000259" key="2">
    <source>
        <dbReference type="PROSITE" id="PS51898"/>
    </source>
</evidence>
<keyword evidence="1" id="KW-0233">DNA recombination</keyword>
<dbReference type="PROSITE" id="PS51898">
    <property type="entry name" value="TYR_RECOMBINASE"/>
    <property type="match status" value="1"/>
</dbReference>
<proteinExistence type="predicted"/>
<reference evidence="3" key="1">
    <citation type="submission" date="2022-03" db="EMBL/GenBank/DDBJ databases">
        <title>Sea Food Isolates.</title>
        <authorList>
            <person name="Li c."/>
        </authorList>
    </citation>
    <scope>NUCLEOTIDE SEQUENCE</scope>
    <source>
        <strain evidence="3">19CA06SA08-2</strain>
    </source>
</reference>
<dbReference type="InterPro" id="IPR057084">
    <property type="entry name" value="Int_N"/>
</dbReference>
<dbReference type="InterPro" id="IPR002104">
    <property type="entry name" value="Integrase_catalytic"/>
</dbReference>
<name>A0AAU6UEE0_UNCXX</name>
<gene>
    <name evidence="3" type="ORF">MRM75_03405</name>
</gene>
<dbReference type="InterPro" id="IPR013762">
    <property type="entry name" value="Integrase-like_cat_sf"/>
</dbReference>
<dbReference type="Gene3D" id="1.10.443.10">
    <property type="entry name" value="Intergrase catalytic core"/>
    <property type="match status" value="1"/>
</dbReference>
<dbReference type="EMBL" id="CP095353">
    <property type="protein sequence ID" value="XAG71592.1"/>
    <property type="molecule type" value="Genomic_DNA"/>
</dbReference>
<dbReference type="GO" id="GO:0006310">
    <property type="term" value="P:DNA recombination"/>
    <property type="evidence" value="ECO:0007669"/>
    <property type="project" value="UniProtKB-KW"/>
</dbReference>
<feature type="domain" description="Tyr recombinase" evidence="2">
    <location>
        <begin position="177"/>
        <end position="334"/>
    </location>
</feature>
<dbReference type="CDD" id="cd00796">
    <property type="entry name" value="INT_Rci_Hp1_C"/>
    <property type="match status" value="1"/>
</dbReference>
<dbReference type="PANTHER" id="PTHR30349:SF93">
    <property type="entry name" value="FELS-2 PROPHAGE PROTEIN"/>
    <property type="match status" value="1"/>
</dbReference>
<dbReference type="GO" id="GO:0003677">
    <property type="term" value="F:DNA binding"/>
    <property type="evidence" value="ECO:0007669"/>
    <property type="project" value="InterPro"/>
</dbReference>
<organism evidence="3">
    <name type="scientific">bacterium 19CA06SA08-2</name>
    <dbReference type="NCBI Taxonomy" id="2920658"/>
    <lineage>
        <taxon>Bacteria</taxon>
    </lineage>
</organism>
<evidence type="ECO:0000256" key="1">
    <source>
        <dbReference type="ARBA" id="ARBA00023172"/>
    </source>
</evidence>
<evidence type="ECO:0000313" key="3">
    <source>
        <dbReference type="EMBL" id="XAG71592.1"/>
    </source>
</evidence>
<dbReference type="InterPro" id="IPR050090">
    <property type="entry name" value="Tyrosine_recombinase_XerCD"/>
</dbReference>
<dbReference type="InterPro" id="IPR011010">
    <property type="entry name" value="DNA_brk_join_enz"/>
</dbReference>
<dbReference type="SUPFAM" id="SSF56349">
    <property type="entry name" value="DNA breaking-rejoining enzymes"/>
    <property type="match status" value="1"/>
</dbReference>
<dbReference type="GO" id="GO:0015074">
    <property type="term" value="P:DNA integration"/>
    <property type="evidence" value="ECO:0007669"/>
    <property type="project" value="InterPro"/>
</dbReference>
<protein>
    <submittedName>
        <fullName evidence="3">Site-specific integrase</fullName>
    </submittedName>
</protein>
<dbReference type="Pfam" id="PF24624">
    <property type="entry name" value="Int_N"/>
    <property type="match status" value="1"/>
</dbReference>
<dbReference type="AlphaFoldDB" id="A0AAU6UEE0"/>
<accession>A0AAU6UEE0</accession>